<evidence type="ECO:0000256" key="2">
    <source>
        <dbReference type="ARBA" id="ARBA00023015"/>
    </source>
</evidence>
<feature type="domain" description="RNA polymerase sigma factor 70 region 4 type 2" evidence="6">
    <location>
        <begin position="103"/>
        <end position="153"/>
    </location>
</feature>
<gene>
    <name evidence="7" type="ORF">JGS22_012875</name>
</gene>
<dbReference type="InterPro" id="IPR013249">
    <property type="entry name" value="RNA_pol_sigma70_r4_t2"/>
</dbReference>
<evidence type="ECO:0000259" key="6">
    <source>
        <dbReference type="Pfam" id="PF08281"/>
    </source>
</evidence>
<protein>
    <submittedName>
        <fullName evidence="7">Sigma-70 family RNA polymerase sigma factor</fullName>
    </submittedName>
</protein>
<dbReference type="InterPro" id="IPR013325">
    <property type="entry name" value="RNA_pol_sigma_r2"/>
</dbReference>
<evidence type="ECO:0000256" key="1">
    <source>
        <dbReference type="ARBA" id="ARBA00010641"/>
    </source>
</evidence>
<dbReference type="RefSeq" id="WP_211041172.1">
    <property type="nucleotide sequence ID" value="NZ_JAELVF020000001.1"/>
</dbReference>
<dbReference type="Gene3D" id="1.10.10.10">
    <property type="entry name" value="Winged helix-like DNA-binding domain superfamily/Winged helix DNA-binding domain"/>
    <property type="match status" value="1"/>
</dbReference>
<evidence type="ECO:0000256" key="4">
    <source>
        <dbReference type="ARBA" id="ARBA00023163"/>
    </source>
</evidence>
<dbReference type="GO" id="GO:0016987">
    <property type="term" value="F:sigma factor activity"/>
    <property type="evidence" value="ECO:0007669"/>
    <property type="project" value="UniProtKB-KW"/>
</dbReference>
<dbReference type="Gene3D" id="1.10.1740.10">
    <property type="match status" value="1"/>
</dbReference>
<dbReference type="SUPFAM" id="SSF88946">
    <property type="entry name" value="Sigma2 domain of RNA polymerase sigma factors"/>
    <property type="match status" value="1"/>
</dbReference>
<accession>A0A949JGG9</accession>
<proteinExistence type="inferred from homology"/>
<evidence type="ECO:0000256" key="3">
    <source>
        <dbReference type="ARBA" id="ARBA00023082"/>
    </source>
</evidence>
<sequence>MSSAPPSGPTDAERFARVYREEEPRLVAYARSRSGHGWSAEDLVADAAFRVWRQVVAGREHVDDIAAELGAGVRNLVASLALTAAAGAAATGPGTRTAQVGLLAKVLREMPERQVKAVWLTEVERLPLAAAGSRLGTHRNAAAVLMHRARENMRQAFLRAQPGDAPDGECGRHRARMPAHIRGVDTVDAAQELRAHLEDCGGCRSRLSRLVALDGRLAALVGPALVTLFAHGQAPHLAALAGTGSTAAAPDRAPDGGSVTPFRLVRRLADRAFGPHTALVGVALVASASGRSAERSVLDAGRPTTTRD</sequence>
<dbReference type="Pfam" id="PF08281">
    <property type="entry name" value="Sigma70_r4_2"/>
    <property type="match status" value="1"/>
</dbReference>
<comment type="caution">
    <text evidence="7">The sequence shown here is derived from an EMBL/GenBank/DDBJ whole genome shotgun (WGS) entry which is preliminary data.</text>
</comment>
<comment type="similarity">
    <text evidence="1">Belongs to the sigma-70 factor family. ECF subfamily.</text>
</comment>
<evidence type="ECO:0000259" key="5">
    <source>
        <dbReference type="Pfam" id="PF04542"/>
    </source>
</evidence>
<dbReference type="GO" id="GO:0006352">
    <property type="term" value="P:DNA-templated transcription initiation"/>
    <property type="evidence" value="ECO:0007669"/>
    <property type="project" value="InterPro"/>
</dbReference>
<evidence type="ECO:0000313" key="7">
    <source>
        <dbReference type="EMBL" id="MBU7598483.1"/>
    </source>
</evidence>
<keyword evidence="3" id="KW-0731">Sigma factor</keyword>
<organism evidence="7 8">
    <name type="scientific">Streptomyces tardus</name>
    <dbReference type="NCBI Taxonomy" id="2780544"/>
    <lineage>
        <taxon>Bacteria</taxon>
        <taxon>Bacillati</taxon>
        <taxon>Actinomycetota</taxon>
        <taxon>Actinomycetes</taxon>
        <taxon>Kitasatosporales</taxon>
        <taxon>Streptomycetaceae</taxon>
        <taxon>Streptomyces</taxon>
    </lineage>
</organism>
<dbReference type="GO" id="GO:0003677">
    <property type="term" value="F:DNA binding"/>
    <property type="evidence" value="ECO:0007669"/>
    <property type="project" value="InterPro"/>
</dbReference>
<dbReference type="EMBL" id="JAELVF020000001">
    <property type="protein sequence ID" value="MBU7598483.1"/>
    <property type="molecule type" value="Genomic_DNA"/>
</dbReference>
<dbReference type="InterPro" id="IPR013324">
    <property type="entry name" value="RNA_pol_sigma_r3/r4-like"/>
</dbReference>
<dbReference type="AlphaFoldDB" id="A0A949JGG9"/>
<dbReference type="SUPFAM" id="SSF88659">
    <property type="entry name" value="Sigma3 and sigma4 domains of RNA polymerase sigma factors"/>
    <property type="match status" value="1"/>
</dbReference>
<dbReference type="InterPro" id="IPR036388">
    <property type="entry name" value="WH-like_DNA-bd_sf"/>
</dbReference>
<feature type="domain" description="RNA polymerase sigma-70 region 2" evidence="5">
    <location>
        <begin position="19"/>
        <end position="55"/>
    </location>
</feature>
<evidence type="ECO:0000313" key="8">
    <source>
        <dbReference type="Proteomes" id="UP000694501"/>
    </source>
</evidence>
<keyword evidence="8" id="KW-1185">Reference proteome</keyword>
<keyword evidence="4" id="KW-0804">Transcription</keyword>
<dbReference type="Proteomes" id="UP000694501">
    <property type="component" value="Unassembled WGS sequence"/>
</dbReference>
<keyword evidence="2" id="KW-0805">Transcription regulation</keyword>
<name>A0A949JGG9_9ACTN</name>
<dbReference type="Pfam" id="PF04542">
    <property type="entry name" value="Sigma70_r2"/>
    <property type="match status" value="1"/>
</dbReference>
<reference evidence="7" key="1">
    <citation type="submission" date="2021-06" db="EMBL/GenBank/DDBJ databases">
        <title>Sequencing of actinobacteria type strains.</title>
        <authorList>
            <person name="Nguyen G.-S."/>
            <person name="Wentzel A."/>
        </authorList>
    </citation>
    <scope>NUCLEOTIDE SEQUENCE</scope>
    <source>
        <strain evidence="7">P38-E01</strain>
    </source>
</reference>
<dbReference type="InterPro" id="IPR007627">
    <property type="entry name" value="RNA_pol_sigma70_r2"/>
</dbReference>